<reference evidence="7" key="1">
    <citation type="journal article" date="2020" name="Stud. Mycol.">
        <title>101 Dothideomycetes genomes: a test case for predicting lifestyles and emergence of pathogens.</title>
        <authorList>
            <person name="Haridas S."/>
            <person name="Albert R."/>
            <person name="Binder M."/>
            <person name="Bloem J."/>
            <person name="Labutti K."/>
            <person name="Salamov A."/>
            <person name="Andreopoulos B."/>
            <person name="Baker S."/>
            <person name="Barry K."/>
            <person name="Bills G."/>
            <person name="Bluhm B."/>
            <person name="Cannon C."/>
            <person name="Castanera R."/>
            <person name="Culley D."/>
            <person name="Daum C."/>
            <person name="Ezra D."/>
            <person name="Gonzalez J."/>
            <person name="Henrissat B."/>
            <person name="Kuo A."/>
            <person name="Liang C."/>
            <person name="Lipzen A."/>
            <person name="Lutzoni F."/>
            <person name="Magnuson J."/>
            <person name="Mondo S."/>
            <person name="Nolan M."/>
            <person name="Ohm R."/>
            <person name="Pangilinan J."/>
            <person name="Park H.-J."/>
            <person name="Ramirez L."/>
            <person name="Alfaro M."/>
            <person name="Sun H."/>
            <person name="Tritt A."/>
            <person name="Yoshinaga Y."/>
            <person name="Zwiers L.-H."/>
            <person name="Turgeon B."/>
            <person name="Goodwin S."/>
            <person name="Spatafora J."/>
            <person name="Crous P."/>
            <person name="Grigoriev I."/>
        </authorList>
    </citation>
    <scope>NUCLEOTIDE SEQUENCE</scope>
    <source>
        <strain evidence="7">CBS 379.55</strain>
    </source>
</reference>
<dbReference type="EMBL" id="ML986492">
    <property type="protein sequence ID" value="KAF2276638.1"/>
    <property type="molecule type" value="Genomic_DNA"/>
</dbReference>
<dbReference type="GO" id="GO:0008483">
    <property type="term" value="F:transaminase activity"/>
    <property type="evidence" value="ECO:0007669"/>
    <property type="project" value="UniProtKB-KW"/>
</dbReference>
<organism evidence="7 8">
    <name type="scientific">Westerdykella ornata</name>
    <dbReference type="NCBI Taxonomy" id="318751"/>
    <lineage>
        <taxon>Eukaryota</taxon>
        <taxon>Fungi</taxon>
        <taxon>Dikarya</taxon>
        <taxon>Ascomycota</taxon>
        <taxon>Pezizomycotina</taxon>
        <taxon>Dothideomycetes</taxon>
        <taxon>Pleosporomycetidae</taxon>
        <taxon>Pleosporales</taxon>
        <taxon>Sporormiaceae</taxon>
        <taxon>Westerdykella</taxon>
    </lineage>
</organism>
<dbReference type="OrthoDB" id="7042322at2759"/>
<evidence type="ECO:0000256" key="5">
    <source>
        <dbReference type="ARBA" id="ARBA00022898"/>
    </source>
</evidence>
<gene>
    <name evidence="7" type="ORF">EI97DRAFT_315954</name>
</gene>
<evidence type="ECO:0000313" key="7">
    <source>
        <dbReference type="EMBL" id="KAF2276638.1"/>
    </source>
</evidence>
<sequence>MALSKRGWSNVEAIMPKIKGAVTERMAKTTTNIDLSTAENWLLRPELVEICRNAVKQNLDEKHFSYPRGFSGDPDLLDAYCAFFNKYFKPYRIVEPSHLATAPGAMAGLDTLLYNICDPGDGVLIPGPYWNGFDFGVRVRSSVNPVLAIVPSIMDNFEEGPFLKALEEALSSANCPVKALMFTSPHNPLSLCYTRPLVEACVRFCEKQDLHFICDEVYGMSVFNSPDMTNPQGFESVLSLNLEELGVNPARVHVVWSMSKDFGQSGFRMGVTITQSNQEMAVAAALAAQMQVSTLSATFVTALLTAPNLDELIQLNKKRLAEAYTKLTKFFKEHDIPYIPCNAGLYVFAKIAPNAETWEDESAVIAKLKDVGVHVSPGKAYHGPENEKGWARIGFAVKPQDLDEAIRRMEPVFSRP</sequence>
<accession>A0A6A6JL20</accession>
<evidence type="ECO:0000256" key="1">
    <source>
        <dbReference type="ARBA" id="ARBA00001933"/>
    </source>
</evidence>
<evidence type="ECO:0000259" key="6">
    <source>
        <dbReference type="Pfam" id="PF00155"/>
    </source>
</evidence>
<dbReference type="GO" id="GO:0030170">
    <property type="term" value="F:pyridoxal phosphate binding"/>
    <property type="evidence" value="ECO:0007669"/>
    <property type="project" value="InterPro"/>
</dbReference>
<dbReference type="CDD" id="cd00609">
    <property type="entry name" value="AAT_like"/>
    <property type="match status" value="1"/>
</dbReference>
<dbReference type="AlphaFoldDB" id="A0A6A6JL20"/>
<dbReference type="InterPro" id="IPR050478">
    <property type="entry name" value="Ethylene_sulfur-biosynth"/>
</dbReference>
<dbReference type="PANTHER" id="PTHR43795">
    <property type="entry name" value="BIFUNCTIONAL ASPARTATE AMINOTRANSFERASE AND GLUTAMATE/ASPARTATE-PREPHENATE AMINOTRANSFERASE-RELATED"/>
    <property type="match status" value="1"/>
</dbReference>
<dbReference type="RefSeq" id="XP_033654177.1">
    <property type="nucleotide sequence ID" value="XM_033794652.1"/>
</dbReference>
<dbReference type="GO" id="GO:0006520">
    <property type="term" value="P:amino acid metabolic process"/>
    <property type="evidence" value="ECO:0007669"/>
    <property type="project" value="TreeGrafter"/>
</dbReference>
<evidence type="ECO:0000256" key="2">
    <source>
        <dbReference type="ARBA" id="ARBA00007441"/>
    </source>
</evidence>
<dbReference type="Proteomes" id="UP000800097">
    <property type="component" value="Unassembled WGS sequence"/>
</dbReference>
<keyword evidence="4" id="KW-0808">Transferase</keyword>
<dbReference type="InterPro" id="IPR015422">
    <property type="entry name" value="PyrdxlP-dep_Trfase_small"/>
</dbReference>
<name>A0A6A6JL20_WESOR</name>
<comment type="similarity">
    <text evidence="2">Belongs to the class-I pyridoxal-phosphate-dependent aminotransferase family.</text>
</comment>
<dbReference type="Gene3D" id="3.40.640.10">
    <property type="entry name" value="Type I PLP-dependent aspartate aminotransferase-like (Major domain)"/>
    <property type="match status" value="1"/>
</dbReference>
<dbReference type="GeneID" id="54547827"/>
<dbReference type="PANTHER" id="PTHR43795:SF32">
    <property type="entry name" value="AMINOTRANSFERASE GLII-RELATED"/>
    <property type="match status" value="1"/>
</dbReference>
<proteinExistence type="inferred from homology"/>
<dbReference type="Gene3D" id="3.90.1150.10">
    <property type="entry name" value="Aspartate Aminotransferase, domain 1"/>
    <property type="match status" value="1"/>
</dbReference>
<dbReference type="PRINTS" id="PR00753">
    <property type="entry name" value="ACCSYNTHASE"/>
</dbReference>
<keyword evidence="3" id="KW-0032">Aminotransferase</keyword>
<dbReference type="InterPro" id="IPR015421">
    <property type="entry name" value="PyrdxlP-dep_Trfase_major"/>
</dbReference>
<comment type="cofactor">
    <cofactor evidence="1">
        <name>pyridoxal 5'-phosphate</name>
        <dbReference type="ChEBI" id="CHEBI:597326"/>
    </cofactor>
</comment>
<evidence type="ECO:0000313" key="8">
    <source>
        <dbReference type="Proteomes" id="UP000800097"/>
    </source>
</evidence>
<evidence type="ECO:0000256" key="3">
    <source>
        <dbReference type="ARBA" id="ARBA00022576"/>
    </source>
</evidence>
<keyword evidence="8" id="KW-1185">Reference proteome</keyword>
<dbReference type="InterPro" id="IPR004839">
    <property type="entry name" value="Aminotransferase_I/II_large"/>
</dbReference>
<keyword evidence="5" id="KW-0663">Pyridoxal phosphate</keyword>
<feature type="domain" description="Aminotransferase class I/classII large" evidence="6">
    <location>
        <begin position="51"/>
        <end position="408"/>
    </location>
</feature>
<dbReference type="Pfam" id="PF00155">
    <property type="entry name" value="Aminotran_1_2"/>
    <property type="match status" value="1"/>
</dbReference>
<evidence type="ECO:0000256" key="4">
    <source>
        <dbReference type="ARBA" id="ARBA00022679"/>
    </source>
</evidence>
<protein>
    <submittedName>
        <fullName evidence="7">1-aminocyclopropane-1-carboxylate synthase</fullName>
    </submittedName>
</protein>
<dbReference type="InterPro" id="IPR015424">
    <property type="entry name" value="PyrdxlP-dep_Trfase"/>
</dbReference>
<dbReference type="SUPFAM" id="SSF53383">
    <property type="entry name" value="PLP-dependent transferases"/>
    <property type="match status" value="1"/>
</dbReference>